<evidence type="ECO:0000313" key="1">
    <source>
        <dbReference type="EMBL" id="CAD8098569.1"/>
    </source>
</evidence>
<proteinExistence type="predicted"/>
<keyword evidence="2" id="KW-1185">Reference proteome</keyword>
<name>A0A8S1P681_9CILI</name>
<organism evidence="1 2">
    <name type="scientific">Paramecium sonneborni</name>
    <dbReference type="NCBI Taxonomy" id="65129"/>
    <lineage>
        <taxon>Eukaryota</taxon>
        <taxon>Sar</taxon>
        <taxon>Alveolata</taxon>
        <taxon>Ciliophora</taxon>
        <taxon>Intramacronucleata</taxon>
        <taxon>Oligohymenophorea</taxon>
        <taxon>Peniculida</taxon>
        <taxon>Parameciidae</taxon>
        <taxon>Paramecium</taxon>
    </lineage>
</organism>
<evidence type="ECO:0000313" key="2">
    <source>
        <dbReference type="Proteomes" id="UP000692954"/>
    </source>
</evidence>
<sequence length="125" mass="14966">MMSYCYTIIYLSISVLQSKKESLKARMEKKSSRKFIFLKIQQEDQQQQVQNNRAIIKSNLKGVYIQQISWIDFAYFKQTAPSFKRSNRRNLEINSIVTEFIFPTTKEFIKLMSFKIYLEKDVQVQ</sequence>
<comment type="caution">
    <text evidence="1">The sequence shown here is derived from an EMBL/GenBank/DDBJ whole genome shotgun (WGS) entry which is preliminary data.</text>
</comment>
<reference evidence="1" key="1">
    <citation type="submission" date="2021-01" db="EMBL/GenBank/DDBJ databases">
        <authorList>
            <consortium name="Genoscope - CEA"/>
            <person name="William W."/>
        </authorList>
    </citation>
    <scope>NUCLEOTIDE SEQUENCE</scope>
</reference>
<dbReference type="Proteomes" id="UP000692954">
    <property type="component" value="Unassembled WGS sequence"/>
</dbReference>
<accession>A0A8S1P681</accession>
<protein>
    <submittedName>
        <fullName evidence="1">Uncharacterized protein</fullName>
    </submittedName>
</protein>
<dbReference type="AlphaFoldDB" id="A0A8S1P681"/>
<dbReference type="EMBL" id="CAJJDN010000070">
    <property type="protein sequence ID" value="CAD8098569.1"/>
    <property type="molecule type" value="Genomic_DNA"/>
</dbReference>
<gene>
    <name evidence="1" type="ORF">PSON_ATCC_30995.1.T0700184</name>
</gene>